<evidence type="ECO:0000256" key="2">
    <source>
        <dbReference type="ARBA" id="ARBA00012572"/>
    </source>
</evidence>
<evidence type="ECO:0000313" key="9">
    <source>
        <dbReference type="Proteomes" id="UP000326570"/>
    </source>
</evidence>
<reference evidence="8 9" key="1">
    <citation type="submission" date="2019-09" db="EMBL/GenBank/DDBJ databases">
        <title>Genome sequence of Adhaeribacter sp. M2.</title>
        <authorList>
            <person name="Srinivasan S."/>
        </authorList>
    </citation>
    <scope>NUCLEOTIDE SEQUENCE [LARGE SCALE GENOMIC DNA]</scope>
    <source>
        <strain evidence="8 9">M2</strain>
    </source>
</reference>
<dbReference type="Pfam" id="PF00697">
    <property type="entry name" value="PRAI"/>
    <property type="match status" value="1"/>
</dbReference>
<dbReference type="EMBL" id="VTWT01000013">
    <property type="protein sequence ID" value="KAA9325233.1"/>
    <property type="molecule type" value="Genomic_DNA"/>
</dbReference>
<dbReference type="Gene3D" id="3.20.20.70">
    <property type="entry name" value="Aldolase class I"/>
    <property type="match status" value="1"/>
</dbReference>
<sequence>MALKTTVLVNGINNLSDARYCAGMGADMMGFNLDESHPDHLTEEAFKEITGWVAGIQLVGEYDHASGHHIHEQAKSLNLDLVQLNKTYLIDEIRKIGKPVIQKVFINKDTIEAELLDMLDLYKAEVAFFLVYSDDFTTIDETNIRLLRDLSGLYKIIIGFGVEKQNLPAILDEVRPYGIGLQGSDEIKPGLKTFDELEEIFEVLEE</sequence>
<organism evidence="8 9">
    <name type="scientific">Adhaeribacter soli</name>
    <dbReference type="NCBI Taxonomy" id="2607655"/>
    <lineage>
        <taxon>Bacteria</taxon>
        <taxon>Pseudomonadati</taxon>
        <taxon>Bacteroidota</taxon>
        <taxon>Cytophagia</taxon>
        <taxon>Cytophagales</taxon>
        <taxon>Hymenobacteraceae</taxon>
        <taxon>Adhaeribacter</taxon>
    </lineage>
</organism>
<keyword evidence="3" id="KW-0028">Amino-acid biosynthesis</keyword>
<keyword evidence="4" id="KW-0822">Tryptophan biosynthesis</keyword>
<evidence type="ECO:0000256" key="5">
    <source>
        <dbReference type="ARBA" id="ARBA00023141"/>
    </source>
</evidence>
<name>A0A5N1IHU0_9BACT</name>
<dbReference type="GO" id="GO:0000162">
    <property type="term" value="P:L-tryptophan biosynthetic process"/>
    <property type="evidence" value="ECO:0007669"/>
    <property type="project" value="UniProtKB-UniPathway"/>
</dbReference>
<dbReference type="UniPathway" id="UPA00035">
    <property type="reaction ID" value="UER00042"/>
</dbReference>
<dbReference type="InterPro" id="IPR013785">
    <property type="entry name" value="Aldolase_TIM"/>
</dbReference>
<accession>A0A5N1IHU0</accession>
<dbReference type="RefSeq" id="WP_150905885.1">
    <property type="nucleotide sequence ID" value="NZ_VTWT01000013.1"/>
</dbReference>
<comment type="pathway">
    <text evidence="1">Amino-acid biosynthesis; L-tryptophan biosynthesis; L-tryptophan from chorismate: step 3/5.</text>
</comment>
<feature type="domain" description="N-(5'phosphoribosyl) anthranilate isomerase (PRAI)" evidence="7">
    <location>
        <begin position="10"/>
        <end position="202"/>
    </location>
</feature>
<protein>
    <recommendedName>
        <fullName evidence="2">phosphoribosylanthranilate isomerase</fullName>
        <ecNumber evidence="2">5.3.1.24</ecNumber>
    </recommendedName>
</protein>
<keyword evidence="5" id="KW-0057">Aromatic amino acid biosynthesis</keyword>
<dbReference type="InterPro" id="IPR001240">
    <property type="entry name" value="PRAI_dom"/>
</dbReference>
<evidence type="ECO:0000256" key="4">
    <source>
        <dbReference type="ARBA" id="ARBA00022822"/>
    </source>
</evidence>
<dbReference type="SUPFAM" id="SSF51366">
    <property type="entry name" value="Ribulose-phoshate binding barrel"/>
    <property type="match status" value="1"/>
</dbReference>
<evidence type="ECO:0000259" key="7">
    <source>
        <dbReference type="Pfam" id="PF00697"/>
    </source>
</evidence>
<evidence type="ECO:0000256" key="1">
    <source>
        <dbReference type="ARBA" id="ARBA00004664"/>
    </source>
</evidence>
<evidence type="ECO:0000256" key="6">
    <source>
        <dbReference type="ARBA" id="ARBA00023235"/>
    </source>
</evidence>
<comment type="caution">
    <text evidence="8">The sequence shown here is derived from an EMBL/GenBank/DDBJ whole genome shotgun (WGS) entry which is preliminary data.</text>
</comment>
<keyword evidence="6" id="KW-0413">Isomerase</keyword>
<keyword evidence="9" id="KW-1185">Reference proteome</keyword>
<evidence type="ECO:0000256" key="3">
    <source>
        <dbReference type="ARBA" id="ARBA00022605"/>
    </source>
</evidence>
<dbReference type="InterPro" id="IPR011060">
    <property type="entry name" value="RibuloseP-bd_barrel"/>
</dbReference>
<dbReference type="GO" id="GO:0004640">
    <property type="term" value="F:phosphoribosylanthranilate isomerase activity"/>
    <property type="evidence" value="ECO:0007669"/>
    <property type="project" value="UniProtKB-EC"/>
</dbReference>
<proteinExistence type="predicted"/>
<dbReference type="Proteomes" id="UP000326570">
    <property type="component" value="Unassembled WGS sequence"/>
</dbReference>
<gene>
    <name evidence="8" type="ORF">F0P94_18595</name>
</gene>
<dbReference type="AlphaFoldDB" id="A0A5N1IHU0"/>
<dbReference type="EC" id="5.3.1.24" evidence="2"/>
<evidence type="ECO:0000313" key="8">
    <source>
        <dbReference type="EMBL" id="KAA9325233.1"/>
    </source>
</evidence>